<comment type="caution">
    <text evidence="2">The sequence shown here is derived from an EMBL/GenBank/DDBJ whole genome shotgun (WGS) entry which is preliminary data.</text>
</comment>
<organism evidence="2 3">
    <name type="scientific">Trametes cubensis</name>
    <dbReference type="NCBI Taxonomy" id="1111947"/>
    <lineage>
        <taxon>Eukaryota</taxon>
        <taxon>Fungi</taxon>
        <taxon>Dikarya</taxon>
        <taxon>Basidiomycota</taxon>
        <taxon>Agaricomycotina</taxon>
        <taxon>Agaricomycetes</taxon>
        <taxon>Polyporales</taxon>
        <taxon>Polyporaceae</taxon>
        <taxon>Trametes</taxon>
    </lineage>
</organism>
<dbReference type="AlphaFoldDB" id="A0AAD7TW94"/>
<evidence type="ECO:0000256" key="1">
    <source>
        <dbReference type="SAM" id="MobiDB-lite"/>
    </source>
</evidence>
<protein>
    <submittedName>
        <fullName evidence="2">Uncharacterized protein</fullName>
    </submittedName>
</protein>
<evidence type="ECO:0000313" key="2">
    <source>
        <dbReference type="EMBL" id="KAJ8483357.1"/>
    </source>
</evidence>
<feature type="region of interest" description="Disordered" evidence="1">
    <location>
        <begin position="162"/>
        <end position="184"/>
    </location>
</feature>
<evidence type="ECO:0000313" key="3">
    <source>
        <dbReference type="Proteomes" id="UP001215151"/>
    </source>
</evidence>
<name>A0AAD7TW94_9APHY</name>
<dbReference type="Proteomes" id="UP001215151">
    <property type="component" value="Unassembled WGS sequence"/>
</dbReference>
<keyword evidence="3" id="KW-1185">Reference proteome</keyword>
<sequence length="343" mass="37793">MPHLLSEISESRDILAPGLGAEDTTATTITHLSALPLNMTTSGDPWASLATGRPKEQFRPNIHVHAENPGHYCFNQTVAACTDAPTSSSAASLRSQVDDVTSRMSELSHTQPQTLFAPAPRRDDKVPIFHLAAQAHLLDTHPFSRPITLGSMDFYDFAASSSSVTSTPSPRVRPFDVDDVPDAPRRRNPQVPLDFFLEKMAEHTGWSCPFCDYEQVKKRRPDFKRHIYTHCPDAELYDPSEPSSPGQRIRKRWCCGVPVHLAAEYGIHPPYKTVVVVDGVENVGGCDKKVSRVDALRRHIQNPSNSCVSTIITRVGAEGRKTRARKARRGTLIRANGGKKVGG</sequence>
<feature type="compositionally biased region" description="Low complexity" evidence="1">
    <location>
        <begin position="162"/>
        <end position="172"/>
    </location>
</feature>
<accession>A0AAD7TW94</accession>
<gene>
    <name evidence="2" type="ORF">ONZ51_g4758</name>
</gene>
<dbReference type="EMBL" id="JAPEVG010000095">
    <property type="protein sequence ID" value="KAJ8483357.1"/>
    <property type="molecule type" value="Genomic_DNA"/>
</dbReference>
<reference evidence="2" key="1">
    <citation type="submission" date="2022-11" db="EMBL/GenBank/DDBJ databases">
        <title>Genome Sequence of Cubamyces cubensis.</title>
        <authorList>
            <person name="Buettner E."/>
        </authorList>
    </citation>
    <scope>NUCLEOTIDE SEQUENCE</scope>
    <source>
        <strain evidence="2">MPL-01</strain>
    </source>
</reference>
<proteinExistence type="predicted"/>